<keyword evidence="3" id="KW-1185">Reference proteome</keyword>
<proteinExistence type="predicted"/>
<name>A0A7H9BFB3_9NEIS</name>
<dbReference type="RefSeq" id="WP_179356964.1">
    <property type="nucleotide sequence ID" value="NZ_CP058627.1"/>
</dbReference>
<feature type="signal peptide" evidence="1">
    <location>
        <begin position="1"/>
        <end position="23"/>
    </location>
</feature>
<dbReference type="KEGG" id="chiz:HQ393_00720"/>
<accession>A0A7H9BFB3</accession>
<organism evidence="2 3">
    <name type="scientific">Chitinibacter bivalviorum</name>
    <dbReference type="NCBI Taxonomy" id="2739434"/>
    <lineage>
        <taxon>Bacteria</taxon>
        <taxon>Pseudomonadati</taxon>
        <taxon>Pseudomonadota</taxon>
        <taxon>Betaproteobacteria</taxon>
        <taxon>Neisseriales</taxon>
        <taxon>Chitinibacteraceae</taxon>
        <taxon>Chitinibacter</taxon>
    </lineage>
</organism>
<dbReference type="AlphaFoldDB" id="A0A7H9BFB3"/>
<evidence type="ECO:0000256" key="1">
    <source>
        <dbReference type="SAM" id="SignalP"/>
    </source>
</evidence>
<dbReference type="Proteomes" id="UP000509597">
    <property type="component" value="Chromosome"/>
</dbReference>
<keyword evidence="1" id="KW-0732">Signal</keyword>
<feature type="chain" id="PRO_5029013761" description="DUF2059 domain-containing protein" evidence="1">
    <location>
        <begin position="24"/>
        <end position="177"/>
    </location>
</feature>
<dbReference type="EMBL" id="CP058627">
    <property type="protein sequence ID" value="QLG86878.1"/>
    <property type="molecule type" value="Genomic_DNA"/>
</dbReference>
<evidence type="ECO:0000313" key="3">
    <source>
        <dbReference type="Proteomes" id="UP000509597"/>
    </source>
</evidence>
<reference evidence="2 3" key="1">
    <citation type="submission" date="2020-07" db="EMBL/GenBank/DDBJ databases">
        <title>Complete genome sequence of Chitinibacter sp. 2T18.</title>
        <authorList>
            <person name="Bae J.-W."/>
            <person name="Choi J.-W."/>
        </authorList>
    </citation>
    <scope>NUCLEOTIDE SEQUENCE [LARGE SCALE GENOMIC DNA]</scope>
    <source>
        <strain evidence="2 3">2T18</strain>
    </source>
</reference>
<evidence type="ECO:0008006" key="4">
    <source>
        <dbReference type="Google" id="ProtNLM"/>
    </source>
</evidence>
<protein>
    <recommendedName>
        <fullName evidence="4">DUF2059 domain-containing protein</fullName>
    </recommendedName>
</protein>
<gene>
    <name evidence="2" type="ORF">HQ393_00720</name>
</gene>
<sequence length="177" mass="18968">MNRLVLALPLLALTAMMDCSAIANESTVTISIQTFSQTALLGMQLATQDRAKDGKISNAVANCVSALKPDSFYSVFEQVLTSEFSTSERNAIDMFLSSVVGEKCAKHGLLQIYTSTGHQLPEPLPKFSSDEMNELVNFGKTTAGQKLLVNKVLQSSSAAGLFNTRINALLVACNEGT</sequence>
<evidence type="ECO:0000313" key="2">
    <source>
        <dbReference type="EMBL" id="QLG86878.1"/>
    </source>
</evidence>